<accession>A0A6J5P6G4</accession>
<sequence length="275" mass="32076">MNDDANNYKKIIDQQKKDNPQYFRYLLKKDKDIIGPFLGPNLEKVFHDGYFSDFFTKSHSDKKHLLFAGCSITAGCGVDNIKKSWSFKLYEDINKKEECSGYFNVSLSGGSPIEILLNVFKYIAKHSDPDYIFILFSNYGRDWNKFNTNDGRDGKVVDIFLYNLYSILEDYCKNKNIKLITTSWVDTVPGVTDFIHLDIHDYEINTHNSMKDSFNTYYQINNKRFADNTFKYIQDADTYMTIIGTDGSHPSEAVHHAWYKEFLYRMDDVNVNNGN</sequence>
<evidence type="ECO:0000313" key="1">
    <source>
        <dbReference type="EMBL" id="CAB4164838.1"/>
    </source>
</evidence>
<dbReference type="GO" id="GO:0016787">
    <property type="term" value="F:hydrolase activity"/>
    <property type="evidence" value="ECO:0007669"/>
    <property type="project" value="UniProtKB-KW"/>
</dbReference>
<dbReference type="Gene3D" id="3.40.50.1110">
    <property type="entry name" value="SGNH hydrolase"/>
    <property type="match status" value="1"/>
</dbReference>
<organism evidence="1">
    <name type="scientific">uncultured Caudovirales phage</name>
    <dbReference type="NCBI Taxonomy" id="2100421"/>
    <lineage>
        <taxon>Viruses</taxon>
        <taxon>Duplodnaviria</taxon>
        <taxon>Heunggongvirae</taxon>
        <taxon>Uroviricota</taxon>
        <taxon>Caudoviricetes</taxon>
        <taxon>Peduoviridae</taxon>
        <taxon>Maltschvirus</taxon>
        <taxon>Maltschvirus maltsch</taxon>
    </lineage>
</organism>
<name>A0A6J5P6G4_9CAUD</name>
<dbReference type="SUPFAM" id="SSF52266">
    <property type="entry name" value="SGNH hydrolase"/>
    <property type="match status" value="1"/>
</dbReference>
<dbReference type="InterPro" id="IPR036514">
    <property type="entry name" value="SGNH_hydro_sf"/>
</dbReference>
<dbReference type="EMBL" id="LR796766">
    <property type="protein sequence ID" value="CAB4164838.1"/>
    <property type="molecule type" value="Genomic_DNA"/>
</dbReference>
<reference evidence="1" key="1">
    <citation type="submission" date="2020-04" db="EMBL/GenBank/DDBJ databases">
        <authorList>
            <person name="Chiriac C."/>
            <person name="Salcher M."/>
            <person name="Ghai R."/>
            <person name="Kavagutti S V."/>
        </authorList>
    </citation>
    <scope>NUCLEOTIDE SEQUENCE</scope>
</reference>
<proteinExistence type="predicted"/>
<keyword evidence="1" id="KW-0378">Hydrolase</keyword>
<protein>
    <submittedName>
        <fullName evidence="1">SGNH_hydrolase domain containing protein</fullName>
    </submittedName>
</protein>
<dbReference type="CDD" id="cd00229">
    <property type="entry name" value="SGNH_hydrolase"/>
    <property type="match status" value="1"/>
</dbReference>
<gene>
    <name evidence="1" type="ORF">UFOVP828_146</name>
</gene>